<comment type="caution">
    <text evidence="5">The sequence shown here is derived from an EMBL/GenBank/DDBJ whole genome shotgun (WGS) entry which is preliminary data.</text>
</comment>
<dbReference type="GO" id="GO:0005524">
    <property type="term" value="F:ATP binding"/>
    <property type="evidence" value="ECO:0007669"/>
    <property type="project" value="UniProtKB-KW"/>
</dbReference>
<dbReference type="PANTHER" id="PTHR19211">
    <property type="entry name" value="ATP-BINDING TRANSPORT PROTEIN-RELATED"/>
    <property type="match status" value="1"/>
</dbReference>
<gene>
    <name evidence="5" type="ORF">AEL95_02440</name>
</gene>
<evidence type="ECO:0000313" key="5">
    <source>
        <dbReference type="EMBL" id="KWU04453.1"/>
    </source>
</evidence>
<keyword evidence="2" id="KW-0547">Nucleotide-binding</keyword>
<dbReference type="RefSeq" id="WP_060461811.1">
    <property type="nucleotide sequence ID" value="NZ_AP025162.1"/>
</dbReference>
<protein>
    <submittedName>
        <fullName evidence="5">ATPase</fullName>
    </submittedName>
</protein>
<feature type="domain" description="ABC transporter" evidence="4">
    <location>
        <begin position="11"/>
        <end position="186"/>
    </location>
</feature>
<evidence type="ECO:0000256" key="1">
    <source>
        <dbReference type="ARBA" id="ARBA00022737"/>
    </source>
</evidence>
<dbReference type="PANTHER" id="PTHR19211:SF14">
    <property type="entry name" value="ATP-BINDING CASSETTE SUB-FAMILY F MEMBER 1"/>
    <property type="match status" value="1"/>
</dbReference>
<sequence>MSETKFNKTLLSVSHVDFSYPKRNLFTDLNFSIANGERVALVGPNGIGKSTLIDLIRKQIQADDGQIICHGEINYVPQVNDQTVINDSKSAGEKRLALIENTIWLPGSILLLDEPTVYLDDTNIQNLLYLLKNYDGAILVASHDLDFINQLCERTIILQPNNAVYYPGNYAQYLEQKQLDKQAVHNFNEKRDILKQQITEKVSTLKQKSTDYNHFAKTQENTGRYPSRSHDHVQKGLNSRLKRAERELAELPEKQHLYQHQLKLPEFKKWPTKIHNYSIKIDQLLSPQNKTLLSNTQLNLQTADIIGLIGPNGCGKTTLLKYLEHYINQQQSLPPASYIGLNTTKQKKPATVADFFHETILSKTEVKRLLVKMDMFVDLTTRLTDLSGGEFAKLALIKQLYLEQESILLLDEPTNYLDPESVTALAQMLKQSHLTCIIASHNCKFLTQFCQQIYKIKQQRLIELH</sequence>
<dbReference type="SUPFAM" id="SSF52540">
    <property type="entry name" value="P-loop containing nucleoside triphosphate hydrolases"/>
    <property type="match status" value="2"/>
</dbReference>
<dbReference type="InterPro" id="IPR050611">
    <property type="entry name" value="ABCF"/>
</dbReference>
<dbReference type="InterPro" id="IPR003593">
    <property type="entry name" value="AAA+_ATPase"/>
</dbReference>
<dbReference type="Proteomes" id="UP000067598">
    <property type="component" value="Unassembled WGS sequence"/>
</dbReference>
<dbReference type="PROSITE" id="PS00211">
    <property type="entry name" value="ABC_TRANSPORTER_1"/>
    <property type="match status" value="1"/>
</dbReference>
<accession>A0A109DFG5</accession>
<reference evidence="5 6" key="1">
    <citation type="journal article" date="2016" name="Microbiology (Mosc.)">
        <title>Comparison of Lactobacillus crispatus isolates from Lactobacillus-dominated vaginal microbiomes with isolates from microbiomes containing bacterial vaginosis-associated bacteria.</title>
        <authorList>
            <person name="Abdelmaksoud A.A."/>
            <person name="Koparde V.N."/>
            <person name="Sheth N.U."/>
            <person name="Serrano M.G."/>
            <person name="Glascock A.L."/>
            <person name="Fettweis J.M."/>
            <person name="Strauss Iii J.F."/>
            <person name="Buck G.A."/>
            <person name="Jefferson K.K."/>
        </authorList>
    </citation>
    <scope>NUCLEOTIDE SEQUENCE [LARGE SCALE GENOMIC DNA]</scope>
    <source>
        <strain evidence="5 6">VMC3</strain>
    </source>
</reference>
<dbReference type="PROSITE" id="PS50893">
    <property type="entry name" value="ABC_TRANSPORTER_2"/>
    <property type="match status" value="1"/>
</dbReference>
<organism evidence="5 6">
    <name type="scientific">Lactobacillus crispatus</name>
    <dbReference type="NCBI Taxonomy" id="47770"/>
    <lineage>
        <taxon>Bacteria</taxon>
        <taxon>Bacillati</taxon>
        <taxon>Bacillota</taxon>
        <taxon>Bacilli</taxon>
        <taxon>Lactobacillales</taxon>
        <taxon>Lactobacillaceae</taxon>
        <taxon>Lactobacillus</taxon>
    </lineage>
</organism>
<dbReference type="CDD" id="cd03221">
    <property type="entry name" value="ABCF_EF-3"/>
    <property type="match status" value="1"/>
</dbReference>
<evidence type="ECO:0000256" key="2">
    <source>
        <dbReference type="ARBA" id="ARBA00022741"/>
    </source>
</evidence>
<keyword evidence="3" id="KW-0067">ATP-binding</keyword>
<dbReference type="InterPro" id="IPR017871">
    <property type="entry name" value="ABC_transporter-like_CS"/>
</dbReference>
<evidence type="ECO:0000259" key="4">
    <source>
        <dbReference type="PROSITE" id="PS50893"/>
    </source>
</evidence>
<dbReference type="GO" id="GO:0016887">
    <property type="term" value="F:ATP hydrolysis activity"/>
    <property type="evidence" value="ECO:0007669"/>
    <property type="project" value="InterPro"/>
</dbReference>
<name>A0A109DFG5_9LACO</name>
<dbReference type="InterPro" id="IPR027417">
    <property type="entry name" value="P-loop_NTPase"/>
</dbReference>
<keyword evidence="1" id="KW-0677">Repeat</keyword>
<dbReference type="AlphaFoldDB" id="A0A109DFG5"/>
<evidence type="ECO:0000256" key="3">
    <source>
        <dbReference type="ARBA" id="ARBA00022840"/>
    </source>
</evidence>
<dbReference type="PATRIC" id="fig|47770.28.peg.2091"/>
<dbReference type="Gene3D" id="3.40.50.300">
    <property type="entry name" value="P-loop containing nucleotide triphosphate hydrolases"/>
    <property type="match status" value="3"/>
</dbReference>
<dbReference type="EMBL" id="LJGP01000008">
    <property type="protein sequence ID" value="KWU04453.1"/>
    <property type="molecule type" value="Genomic_DNA"/>
</dbReference>
<evidence type="ECO:0000313" key="6">
    <source>
        <dbReference type="Proteomes" id="UP000067598"/>
    </source>
</evidence>
<dbReference type="InterPro" id="IPR003439">
    <property type="entry name" value="ABC_transporter-like_ATP-bd"/>
</dbReference>
<proteinExistence type="predicted"/>
<dbReference type="Pfam" id="PF00005">
    <property type="entry name" value="ABC_tran"/>
    <property type="match status" value="2"/>
</dbReference>
<dbReference type="SMART" id="SM00382">
    <property type="entry name" value="AAA"/>
    <property type="match status" value="2"/>
</dbReference>